<evidence type="ECO:0000313" key="7">
    <source>
        <dbReference type="EMBL" id="MDC2890906.1"/>
    </source>
</evidence>
<dbReference type="InterPro" id="IPR027417">
    <property type="entry name" value="P-loop_NTPase"/>
</dbReference>
<dbReference type="RefSeq" id="WP_272181973.1">
    <property type="nucleotide sequence ID" value="NZ_JAQOMS010000002.1"/>
</dbReference>
<evidence type="ECO:0000256" key="4">
    <source>
        <dbReference type="ARBA" id="ARBA00022741"/>
    </source>
</evidence>
<keyword evidence="3 7" id="KW-0808">Transferase</keyword>
<comment type="pathway">
    <text evidence="1">Pyrimidine metabolism; UMP biosynthesis via salvage pathway; UMP from uridine: step 1/1.</text>
</comment>
<feature type="domain" description="Phosphoribulokinase/uridine kinase" evidence="6">
    <location>
        <begin position="4"/>
        <end position="182"/>
    </location>
</feature>
<dbReference type="PANTHER" id="PTHR10285">
    <property type="entry name" value="URIDINE KINASE"/>
    <property type="match status" value="1"/>
</dbReference>
<dbReference type="Pfam" id="PF00485">
    <property type="entry name" value="PRK"/>
    <property type="match status" value="1"/>
</dbReference>
<dbReference type="CDD" id="cd02023">
    <property type="entry name" value="UMPK"/>
    <property type="match status" value="1"/>
</dbReference>
<protein>
    <recommendedName>
        <fullName evidence="2">uridine/cytidine kinase</fullName>
        <ecNumber evidence="2">2.7.1.48</ecNumber>
    </recommendedName>
</protein>
<evidence type="ECO:0000313" key="8">
    <source>
        <dbReference type="Proteomes" id="UP001528411"/>
    </source>
</evidence>
<evidence type="ECO:0000259" key="6">
    <source>
        <dbReference type="Pfam" id="PF00485"/>
    </source>
</evidence>
<reference evidence="7 8" key="1">
    <citation type="submission" date="2023-01" db="EMBL/GenBank/DDBJ databases">
        <title>Psychrosphaera sp. nov., isolated from marine algae.</title>
        <authorList>
            <person name="Bayburt H."/>
            <person name="Choi B.J."/>
            <person name="Kim J.M."/>
            <person name="Choi D.G."/>
            <person name="Jeon C.O."/>
        </authorList>
    </citation>
    <scope>NUCLEOTIDE SEQUENCE [LARGE SCALE GENOMIC DNA]</scope>
    <source>
        <strain evidence="7 8">G1-22</strain>
    </source>
</reference>
<evidence type="ECO:0000256" key="3">
    <source>
        <dbReference type="ARBA" id="ARBA00022679"/>
    </source>
</evidence>
<dbReference type="SUPFAM" id="SSF52540">
    <property type="entry name" value="P-loop containing nucleoside triphosphate hydrolases"/>
    <property type="match status" value="1"/>
</dbReference>
<dbReference type="NCBIfam" id="NF004018">
    <property type="entry name" value="PRK05480.1"/>
    <property type="match status" value="1"/>
</dbReference>
<accession>A0ABT5FI91</accession>
<name>A0ABT5FI91_9GAMM</name>
<dbReference type="InterPro" id="IPR000764">
    <property type="entry name" value="Uridine_kinase-like"/>
</dbReference>
<dbReference type="InterPro" id="IPR006083">
    <property type="entry name" value="PRK/URK"/>
</dbReference>
<dbReference type="EMBL" id="JAQOMS010000002">
    <property type="protein sequence ID" value="MDC2890906.1"/>
    <property type="molecule type" value="Genomic_DNA"/>
</dbReference>
<gene>
    <name evidence="7" type="primary">udk</name>
    <name evidence="7" type="ORF">PN838_21870</name>
</gene>
<keyword evidence="5 7" id="KW-0418">Kinase</keyword>
<keyword evidence="8" id="KW-1185">Reference proteome</keyword>
<dbReference type="Gene3D" id="3.40.50.300">
    <property type="entry name" value="P-loop containing nucleotide triphosphate hydrolases"/>
    <property type="match status" value="1"/>
</dbReference>
<evidence type="ECO:0000256" key="5">
    <source>
        <dbReference type="ARBA" id="ARBA00022777"/>
    </source>
</evidence>
<keyword evidence="4" id="KW-0547">Nucleotide-binding</keyword>
<dbReference type="EC" id="2.7.1.48" evidence="2"/>
<dbReference type="GO" id="GO:0004849">
    <property type="term" value="F:uridine kinase activity"/>
    <property type="evidence" value="ECO:0007669"/>
    <property type="project" value="UniProtKB-EC"/>
</dbReference>
<comment type="caution">
    <text evidence="7">The sequence shown here is derived from an EMBL/GenBank/DDBJ whole genome shotgun (WGS) entry which is preliminary data.</text>
</comment>
<sequence>MTILIAITGASGSGKTTLAEKLKSQLGSKYNVDIISMDDYYNAQDDLPMVERERTNYDQPAAFDLPLLATQLEQIKSGKHVYKPNYDFTVHTRCQTTDVIEPLDICIIEGILPICNDELAQSYDLKFYLDIAIETCLERRKRRDIVERGRTEECVERQFKETVILGYKQYIVAQKDQADICLTGQESLTTVAKKLSNCFLRTSLNIDR</sequence>
<dbReference type="PRINTS" id="PR00988">
    <property type="entry name" value="URIDINKINASE"/>
</dbReference>
<evidence type="ECO:0000256" key="1">
    <source>
        <dbReference type="ARBA" id="ARBA00004690"/>
    </source>
</evidence>
<proteinExistence type="predicted"/>
<dbReference type="Proteomes" id="UP001528411">
    <property type="component" value="Unassembled WGS sequence"/>
</dbReference>
<organism evidence="7 8">
    <name type="scientific">Psychrosphaera algicola</name>
    <dbReference type="NCBI Taxonomy" id="3023714"/>
    <lineage>
        <taxon>Bacteria</taxon>
        <taxon>Pseudomonadati</taxon>
        <taxon>Pseudomonadota</taxon>
        <taxon>Gammaproteobacteria</taxon>
        <taxon>Alteromonadales</taxon>
        <taxon>Pseudoalteromonadaceae</taxon>
        <taxon>Psychrosphaera</taxon>
    </lineage>
</organism>
<evidence type="ECO:0000256" key="2">
    <source>
        <dbReference type="ARBA" id="ARBA00012137"/>
    </source>
</evidence>